<name>A0A1J5R7P1_9ZZZZ</name>
<gene>
    <name evidence="2" type="ORF">GALL_340030</name>
</gene>
<reference evidence="2" key="1">
    <citation type="submission" date="2016-10" db="EMBL/GenBank/DDBJ databases">
        <title>Sequence of Gallionella enrichment culture.</title>
        <authorList>
            <person name="Poehlein A."/>
            <person name="Muehling M."/>
            <person name="Daniel R."/>
        </authorList>
    </citation>
    <scope>NUCLEOTIDE SEQUENCE</scope>
</reference>
<dbReference type="EMBL" id="MLJW01000639">
    <property type="protein sequence ID" value="OIQ84173.1"/>
    <property type="molecule type" value="Genomic_DNA"/>
</dbReference>
<protein>
    <submittedName>
        <fullName evidence="2">Uncharacterized protein</fullName>
    </submittedName>
</protein>
<organism evidence="2">
    <name type="scientific">mine drainage metagenome</name>
    <dbReference type="NCBI Taxonomy" id="410659"/>
    <lineage>
        <taxon>unclassified sequences</taxon>
        <taxon>metagenomes</taxon>
        <taxon>ecological metagenomes</taxon>
    </lineage>
</organism>
<accession>A0A1J5R7P1</accession>
<comment type="caution">
    <text evidence="2">The sequence shown here is derived from an EMBL/GenBank/DDBJ whole genome shotgun (WGS) entry which is preliminary data.</text>
</comment>
<sequence length="100" mass="10333">MRQGVFEAEGGGLGGARAGEGINPRHACRRAGFVAEHARAQVEVQMRLEGGEGGVEGGAEIGVGRVQATAHAGVLRALTRKQPDHGRLAAANFALRAPRV</sequence>
<dbReference type="AlphaFoldDB" id="A0A1J5R7P1"/>
<proteinExistence type="predicted"/>
<evidence type="ECO:0000256" key="1">
    <source>
        <dbReference type="SAM" id="MobiDB-lite"/>
    </source>
</evidence>
<evidence type="ECO:0000313" key="2">
    <source>
        <dbReference type="EMBL" id="OIQ84173.1"/>
    </source>
</evidence>
<feature type="region of interest" description="Disordered" evidence="1">
    <location>
        <begin position="1"/>
        <end position="21"/>
    </location>
</feature>
<feature type="compositionally biased region" description="Gly residues" evidence="1">
    <location>
        <begin position="9"/>
        <end position="18"/>
    </location>
</feature>